<dbReference type="InterPro" id="IPR006175">
    <property type="entry name" value="YjgF/YER057c/UK114"/>
</dbReference>
<dbReference type="EMBL" id="BMYK01000013">
    <property type="protein sequence ID" value="GHC90935.1"/>
    <property type="molecule type" value="Genomic_DNA"/>
</dbReference>
<dbReference type="Pfam" id="PF01042">
    <property type="entry name" value="Ribonuc_L-PSP"/>
    <property type="match status" value="1"/>
</dbReference>
<dbReference type="Proteomes" id="UP000626210">
    <property type="component" value="Unassembled WGS sequence"/>
</dbReference>
<protein>
    <submittedName>
        <fullName evidence="1">Translation initiation inhibitor</fullName>
    </submittedName>
</protein>
<sequence>MSADSVLARLQAAGHPLPAPPQPRGLYAPACRMPLGAGHAWVHVAGQTCRVEGVALAGLCRGDADLAPAARAAEIAVLNALAALHAAAGGLAQVRQIVRLRGYVRAVPDFGRHAAVLDGASRVLALAFPDQPPPARTAVGVASLPDAAWIEIELEALAAV</sequence>
<dbReference type="PANTHER" id="PTHR43760">
    <property type="entry name" value="ENDORIBONUCLEASE-RELATED"/>
    <property type="match status" value="1"/>
</dbReference>
<dbReference type="CDD" id="cd02199">
    <property type="entry name" value="YjgF_YER057c_UK114_like_1"/>
    <property type="match status" value="1"/>
</dbReference>
<evidence type="ECO:0000313" key="2">
    <source>
        <dbReference type="Proteomes" id="UP000626210"/>
    </source>
</evidence>
<organism evidence="1 2">
    <name type="scientific">Pseudorhodoferax aquiterrae</name>
    <dbReference type="NCBI Taxonomy" id="747304"/>
    <lineage>
        <taxon>Bacteria</taxon>
        <taxon>Pseudomonadati</taxon>
        <taxon>Pseudomonadota</taxon>
        <taxon>Betaproteobacteria</taxon>
        <taxon>Burkholderiales</taxon>
        <taxon>Comamonadaceae</taxon>
    </lineage>
</organism>
<reference evidence="2" key="1">
    <citation type="journal article" date="2019" name="Int. J. Syst. Evol. Microbiol.">
        <title>The Global Catalogue of Microorganisms (GCM) 10K type strain sequencing project: providing services to taxonomists for standard genome sequencing and annotation.</title>
        <authorList>
            <consortium name="The Broad Institute Genomics Platform"/>
            <consortium name="The Broad Institute Genome Sequencing Center for Infectious Disease"/>
            <person name="Wu L."/>
            <person name="Ma J."/>
        </authorList>
    </citation>
    <scope>NUCLEOTIDE SEQUENCE [LARGE SCALE GENOMIC DNA]</scope>
    <source>
        <strain evidence="2">KCTC 23314</strain>
    </source>
</reference>
<comment type="caution">
    <text evidence="1">The sequence shown here is derived from an EMBL/GenBank/DDBJ whole genome shotgun (WGS) entry which is preliminary data.</text>
</comment>
<keyword evidence="2" id="KW-1185">Reference proteome</keyword>
<dbReference type="SUPFAM" id="SSF55298">
    <property type="entry name" value="YjgF-like"/>
    <property type="match status" value="1"/>
</dbReference>
<evidence type="ECO:0000313" key="1">
    <source>
        <dbReference type="EMBL" id="GHC90935.1"/>
    </source>
</evidence>
<gene>
    <name evidence="1" type="ORF">GCM10007320_39650</name>
</gene>
<dbReference type="Gene3D" id="3.30.1330.40">
    <property type="entry name" value="RutC-like"/>
    <property type="match status" value="1"/>
</dbReference>
<dbReference type="PANTHER" id="PTHR43760:SF1">
    <property type="entry name" value="ENDORIBONUCLEASE L-PSP_CHORISMATE MUTASE-LIKE DOMAIN-CONTAINING PROTEIN"/>
    <property type="match status" value="1"/>
</dbReference>
<accession>A0ABQ3G561</accession>
<name>A0ABQ3G561_9BURK</name>
<dbReference type="RefSeq" id="WP_189688627.1">
    <property type="nucleotide sequence ID" value="NZ_BMYK01000013.1"/>
</dbReference>
<dbReference type="InterPro" id="IPR013813">
    <property type="entry name" value="Endoribo_LPSP/chorism_mut-like"/>
</dbReference>
<dbReference type="InterPro" id="IPR035959">
    <property type="entry name" value="RutC-like_sf"/>
</dbReference>
<proteinExistence type="predicted"/>